<accession>A0A0E9S379</accession>
<evidence type="ECO:0000313" key="1">
    <source>
        <dbReference type="EMBL" id="JAH35672.1"/>
    </source>
</evidence>
<organism evidence="1">
    <name type="scientific">Anguilla anguilla</name>
    <name type="common">European freshwater eel</name>
    <name type="synonym">Muraena anguilla</name>
    <dbReference type="NCBI Taxonomy" id="7936"/>
    <lineage>
        <taxon>Eukaryota</taxon>
        <taxon>Metazoa</taxon>
        <taxon>Chordata</taxon>
        <taxon>Craniata</taxon>
        <taxon>Vertebrata</taxon>
        <taxon>Euteleostomi</taxon>
        <taxon>Actinopterygii</taxon>
        <taxon>Neopterygii</taxon>
        <taxon>Teleostei</taxon>
        <taxon>Anguilliformes</taxon>
        <taxon>Anguillidae</taxon>
        <taxon>Anguilla</taxon>
    </lineage>
</organism>
<protein>
    <submittedName>
        <fullName evidence="1">Uncharacterized protein</fullName>
    </submittedName>
</protein>
<proteinExistence type="predicted"/>
<dbReference type="EMBL" id="GBXM01072905">
    <property type="protein sequence ID" value="JAH35672.1"/>
    <property type="molecule type" value="Transcribed_RNA"/>
</dbReference>
<dbReference type="AlphaFoldDB" id="A0A0E9S379"/>
<name>A0A0E9S379_ANGAN</name>
<sequence>MKGDAELVRFSVGSVSNVSNLRS</sequence>
<reference evidence="1" key="2">
    <citation type="journal article" date="2015" name="Fish Shellfish Immunol.">
        <title>Early steps in the European eel (Anguilla anguilla)-Vibrio vulnificus interaction in the gills: Role of the RtxA13 toxin.</title>
        <authorList>
            <person name="Callol A."/>
            <person name="Pajuelo D."/>
            <person name="Ebbesson L."/>
            <person name="Teles M."/>
            <person name="MacKenzie S."/>
            <person name="Amaro C."/>
        </authorList>
    </citation>
    <scope>NUCLEOTIDE SEQUENCE</scope>
</reference>
<reference evidence="1" key="1">
    <citation type="submission" date="2014-11" db="EMBL/GenBank/DDBJ databases">
        <authorList>
            <person name="Amaro Gonzalez C."/>
        </authorList>
    </citation>
    <scope>NUCLEOTIDE SEQUENCE</scope>
</reference>